<evidence type="ECO:0000256" key="4">
    <source>
        <dbReference type="ARBA" id="ARBA00022692"/>
    </source>
</evidence>
<gene>
    <name evidence="13" type="ORF">SAMN05421686_102125</name>
</gene>
<dbReference type="InterPro" id="IPR012910">
    <property type="entry name" value="Plug_dom"/>
</dbReference>
<evidence type="ECO:0000256" key="3">
    <source>
        <dbReference type="ARBA" id="ARBA00022452"/>
    </source>
</evidence>
<evidence type="ECO:0000313" key="13">
    <source>
        <dbReference type="EMBL" id="SIS50944.1"/>
    </source>
</evidence>
<dbReference type="Pfam" id="PF00593">
    <property type="entry name" value="TonB_dep_Rec_b-barrel"/>
    <property type="match status" value="1"/>
</dbReference>
<accession>A0A1N7JNX5</accession>
<feature type="domain" description="TonB-dependent receptor plug" evidence="12">
    <location>
        <begin position="63"/>
        <end position="170"/>
    </location>
</feature>
<reference evidence="14" key="1">
    <citation type="submission" date="2017-01" db="EMBL/GenBank/DDBJ databases">
        <authorList>
            <person name="Varghese N."/>
            <person name="Submissions S."/>
        </authorList>
    </citation>
    <scope>NUCLEOTIDE SEQUENCE [LARGE SCALE GENOMIC DNA]</scope>
    <source>
        <strain evidence="14">DSM 24913</strain>
    </source>
</reference>
<keyword evidence="6 8" id="KW-0472">Membrane</keyword>
<dbReference type="AlphaFoldDB" id="A0A1N7JNX5"/>
<dbReference type="STRING" id="484498.SAMN05421686_102125"/>
<dbReference type="Gene3D" id="2.40.170.20">
    <property type="entry name" value="TonB-dependent receptor, beta-barrel domain"/>
    <property type="match status" value="1"/>
</dbReference>
<evidence type="ECO:0000259" key="12">
    <source>
        <dbReference type="Pfam" id="PF07715"/>
    </source>
</evidence>
<dbReference type="Proteomes" id="UP000185639">
    <property type="component" value="Unassembled WGS sequence"/>
</dbReference>
<feature type="domain" description="TonB-dependent receptor-like beta-barrel" evidence="11">
    <location>
        <begin position="263"/>
        <end position="652"/>
    </location>
</feature>
<dbReference type="Pfam" id="PF07715">
    <property type="entry name" value="Plug"/>
    <property type="match status" value="1"/>
</dbReference>
<evidence type="ECO:0000313" key="14">
    <source>
        <dbReference type="Proteomes" id="UP000185639"/>
    </source>
</evidence>
<evidence type="ECO:0000256" key="6">
    <source>
        <dbReference type="ARBA" id="ARBA00023136"/>
    </source>
</evidence>
<feature type="signal peptide" evidence="10">
    <location>
        <begin position="1"/>
        <end position="25"/>
    </location>
</feature>
<evidence type="ECO:0000256" key="1">
    <source>
        <dbReference type="ARBA" id="ARBA00004571"/>
    </source>
</evidence>
<evidence type="ECO:0000256" key="10">
    <source>
        <dbReference type="SAM" id="SignalP"/>
    </source>
</evidence>
<evidence type="ECO:0000256" key="9">
    <source>
        <dbReference type="RuleBase" id="RU003357"/>
    </source>
</evidence>
<organism evidence="13 14">
    <name type="scientific">Thalassolituus maritimus</name>
    <dbReference type="NCBI Taxonomy" id="484498"/>
    <lineage>
        <taxon>Bacteria</taxon>
        <taxon>Pseudomonadati</taxon>
        <taxon>Pseudomonadota</taxon>
        <taxon>Gammaproteobacteria</taxon>
        <taxon>Oceanospirillales</taxon>
        <taxon>Oceanospirillaceae</taxon>
        <taxon>Thalassolituus</taxon>
    </lineage>
</organism>
<keyword evidence="3 8" id="KW-1134">Transmembrane beta strand</keyword>
<protein>
    <submittedName>
        <fullName evidence="13">Iron complex outermembrane recepter protein</fullName>
    </submittedName>
</protein>
<dbReference type="InterPro" id="IPR039426">
    <property type="entry name" value="TonB-dep_rcpt-like"/>
</dbReference>
<dbReference type="GO" id="GO:0015344">
    <property type="term" value="F:siderophore uptake transmembrane transporter activity"/>
    <property type="evidence" value="ECO:0007669"/>
    <property type="project" value="TreeGrafter"/>
</dbReference>
<feature type="chain" id="PRO_5012501199" evidence="10">
    <location>
        <begin position="26"/>
        <end position="733"/>
    </location>
</feature>
<dbReference type="EMBL" id="FTOH01000002">
    <property type="protein sequence ID" value="SIS50944.1"/>
    <property type="molecule type" value="Genomic_DNA"/>
</dbReference>
<comment type="similarity">
    <text evidence="8 9">Belongs to the TonB-dependent receptor family.</text>
</comment>
<evidence type="ECO:0000256" key="2">
    <source>
        <dbReference type="ARBA" id="ARBA00022448"/>
    </source>
</evidence>
<name>A0A1N7JNX5_9GAMM</name>
<evidence type="ECO:0000256" key="8">
    <source>
        <dbReference type="PROSITE-ProRule" id="PRU01360"/>
    </source>
</evidence>
<sequence>MQKKGSLFIVLSCTASLCQSVHVSADDNPDNFSSLSWYASSWDASAADIPHVLTPARLHQATAEVPGSVTVLDADFIKRTGIKHISQLLRYVPGMLVAHDIRDNSDAVVYHGGPSILPKSFQVLIDGRAQYLAGLSAVSWEDLPVAVEDIQRIEVVRGPAATSFGTNAYQAVINIITNYPQDAFDDKVGVQQGNNRDTYLYARTTGDQGIHHWRLSAKAYSTEHLRDSDDTNIGCTTPCDDNRDFAAVMLNTSHQLSNIQSLNTAFTITNSYRDVPDYEFTSNHVESNQFEASVVYDHDLSELHELKVSVHATRFERRQHGVLESGPSGFFDPLLRQLDELNPEAADQFVQGESLTALDSTNPEELALVQQLLDRYGADPAAFFIPISGDVHADTNERRIDLEIQDTVAFADNLIMISGLGYRKEQIYSKPFYDGYIDSDQLRGFGNINWRANNRWALHAGVMYEYEEDGTDIWSGKLAANYLISPVESVRLVFSRAGRTPDIFEQKADWVYVVDNAETESPYAGVEYYDGFKGPGNLKPQIIHSVELGYFASKPFWKGNIEWDVKLFREELNNVIYHYPSIRLDTVNDGNEIVYTGAEGQLTFTTRSAAEFRVTSAWLRAEVDPTEGLSDSDLVALYSPRSHSASWFQPWPAQIFTHLSAFVIEDGRRVNRGDDGDDLHTLELNIYRDFASAETTTRLGFRAQRDFTSDTFKPDSEPYEQAVRVQLSASVAF</sequence>
<evidence type="ECO:0000256" key="5">
    <source>
        <dbReference type="ARBA" id="ARBA00023077"/>
    </source>
</evidence>
<dbReference type="GO" id="GO:0009279">
    <property type="term" value="C:cell outer membrane"/>
    <property type="evidence" value="ECO:0007669"/>
    <property type="project" value="UniProtKB-SubCell"/>
</dbReference>
<keyword evidence="7 8" id="KW-0998">Cell outer membrane</keyword>
<keyword evidence="2 8" id="KW-0813">Transport</keyword>
<comment type="subcellular location">
    <subcellularLocation>
        <location evidence="1 8">Cell outer membrane</location>
        <topology evidence="1 8">Multi-pass membrane protein</topology>
    </subcellularLocation>
</comment>
<keyword evidence="10" id="KW-0732">Signal</keyword>
<keyword evidence="14" id="KW-1185">Reference proteome</keyword>
<dbReference type="InterPro" id="IPR036942">
    <property type="entry name" value="Beta-barrel_TonB_sf"/>
</dbReference>
<dbReference type="GO" id="GO:0044718">
    <property type="term" value="P:siderophore transmembrane transport"/>
    <property type="evidence" value="ECO:0007669"/>
    <property type="project" value="TreeGrafter"/>
</dbReference>
<proteinExistence type="inferred from homology"/>
<dbReference type="PANTHER" id="PTHR30069:SF27">
    <property type="entry name" value="BLL4766 PROTEIN"/>
    <property type="match status" value="1"/>
</dbReference>
<dbReference type="SUPFAM" id="SSF56935">
    <property type="entry name" value="Porins"/>
    <property type="match status" value="1"/>
</dbReference>
<keyword evidence="5 9" id="KW-0798">TonB box</keyword>
<dbReference type="InterPro" id="IPR037066">
    <property type="entry name" value="Plug_dom_sf"/>
</dbReference>
<dbReference type="InterPro" id="IPR000531">
    <property type="entry name" value="Beta-barrel_TonB"/>
</dbReference>
<dbReference type="RefSeq" id="WP_076514288.1">
    <property type="nucleotide sequence ID" value="NZ_FTOH01000002.1"/>
</dbReference>
<dbReference type="PROSITE" id="PS52016">
    <property type="entry name" value="TONB_DEPENDENT_REC_3"/>
    <property type="match status" value="1"/>
</dbReference>
<evidence type="ECO:0000259" key="11">
    <source>
        <dbReference type="Pfam" id="PF00593"/>
    </source>
</evidence>
<evidence type="ECO:0000256" key="7">
    <source>
        <dbReference type="ARBA" id="ARBA00023237"/>
    </source>
</evidence>
<dbReference type="Gene3D" id="2.170.130.10">
    <property type="entry name" value="TonB-dependent receptor, plug domain"/>
    <property type="match status" value="1"/>
</dbReference>
<dbReference type="PANTHER" id="PTHR30069">
    <property type="entry name" value="TONB-DEPENDENT OUTER MEMBRANE RECEPTOR"/>
    <property type="match status" value="1"/>
</dbReference>
<keyword evidence="4 8" id="KW-0812">Transmembrane</keyword>